<gene>
    <name evidence="17" type="ORF">H5410_053668</name>
</gene>
<evidence type="ECO:0000256" key="11">
    <source>
        <dbReference type="ARBA" id="ARBA00022898"/>
    </source>
</evidence>
<dbReference type="Pfam" id="PF00291">
    <property type="entry name" value="PALP"/>
    <property type="match status" value="1"/>
</dbReference>
<dbReference type="CDD" id="cd01562">
    <property type="entry name" value="Thr-dehyd"/>
    <property type="match status" value="1"/>
</dbReference>
<keyword evidence="10" id="KW-0677">Repeat</keyword>
<comment type="subcellular location">
    <subcellularLocation>
        <location evidence="3">Plastid</location>
        <location evidence="3">Chloroplast</location>
    </subcellularLocation>
</comment>
<dbReference type="EMBL" id="JACXVP010000010">
    <property type="protein sequence ID" value="KAG5583041.1"/>
    <property type="molecule type" value="Genomic_DNA"/>
</dbReference>
<evidence type="ECO:0000256" key="13">
    <source>
        <dbReference type="ARBA" id="ARBA00023239"/>
    </source>
</evidence>
<reference evidence="17 18" key="1">
    <citation type="submission" date="2020-09" db="EMBL/GenBank/DDBJ databases">
        <title>De no assembly of potato wild relative species, Solanum commersonii.</title>
        <authorList>
            <person name="Cho K."/>
        </authorList>
    </citation>
    <scope>NUCLEOTIDE SEQUENCE [LARGE SCALE GENOMIC DNA]</scope>
    <source>
        <strain evidence="17">LZ3.2</strain>
        <tissue evidence="17">Leaf</tissue>
    </source>
</reference>
<evidence type="ECO:0000256" key="15">
    <source>
        <dbReference type="RuleBase" id="RU362012"/>
    </source>
</evidence>
<comment type="similarity">
    <text evidence="5 15">Belongs to the serine/threonine dehydratase family.</text>
</comment>
<dbReference type="GO" id="GO:0009097">
    <property type="term" value="P:isoleucine biosynthetic process"/>
    <property type="evidence" value="ECO:0007669"/>
    <property type="project" value="UniProtKB-UniRule"/>
</dbReference>
<dbReference type="GO" id="GO:0003941">
    <property type="term" value="F:L-serine ammonia-lyase activity"/>
    <property type="evidence" value="ECO:0007669"/>
    <property type="project" value="TreeGrafter"/>
</dbReference>
<dbReference type="InterPro" id="IPR036052">
    <property type="entry name" value="TrpB-like_PALP_sf"/>
</dbReference>
<comment type="catalytic activity">
    <reaction evidence="1 15">
        <text>L-threonine = 2-oxobutanoate + NH4(+)</text>
        <dbReference type="Rhea" id="RHEA:22108"/>
        <dbReference type="ChEBI" id="CHEBI:16763"/>
        <dbReference type="ChEBI" id="CHEBI:28938"/>
        <dbReference type="ChEBI" id="CHEBI:57926"/>
        <dbReference type="EC" id="4.3.1.19"/>
    </reaction>
</comment>
<evidence type="ECO:0000256" key="6">
    <source>
        <dbReference type="ARBA" id="ARBA00022528"/>
    </source>
</evidence>
<keyword evidence="11 15" id="KW-0663">Pyridoxal phosphate</keyword>
<dbReference type="SUPFAM" id="SSF55021">
    <property type="entry name" value="ACT-like"/>
    <property type="match status" value="1"/>
</dbReference>
<feature type="domain" description="ACT-like" evidence="16">
    <location>
        <begin position="514"/>
        <end position="585"/>
    </location>
</feature>
<evidence type="ECO:0000256" key="4">
    <source>
        <dbReference type="ARBA" id="ARBA00004810"/>
    </source>
</evidence>
<dbReference type="NCBIfam" id="NF006674">
    <property type="entry name" value="PRK09224.1"/>
    <property type="match status" value="1"/>
</dbReference>
<evidence type="ECO:0000256" key="7">
    <source>
        <dbReference type="ARBA" id="ARBA00022605"/>
    </source>
</evidence>
<keyword evidence="9" id="KW-0934">Plastid</keyword>
<dbReference type="SUPFAM" id="SSF53686">
    <property type="entry name" value="Tryptophan synthase beta subunit-like PLP-dependent enzymes"/>
    <property type="match status" value="1"/>
</dbReference>
<keyword evidence="18" id="KW-1185">Reference proteome</keyword>
<dbReference type="InterPro" id="IPR038110">
    <property type="entry name" value="TD_ACT-like_sf"/>
</dbReference>
<dbReference type="GO" id="GO:0006565">
    <property type="term" value="P:L-serine catabolic process"/>
    <property type="evidence" value="ECO:0007669"/>
    <property type="project" value="TreeGrafter"/>
</dbReference>
<dbReference type="AlphaFoldDB" id="A0A9J5X442"/>
<dbReference type="CDD" id="cd04907">
    <property type="entry name" value="ACT_ThrD-I_2"/>
    <property type="match status" value="1"/>
</dbReference>
<dbReference type="GO" id="GO:0004794">
    <property type="term" value="F:threonine deaminase activity"/>
    <property type="evidence" value="ECO:0007669"/>
    <property type="project" value="UniProtKB-UniRule"/>
</dbReference>
<dbReference type="PANTHER" id="PTHR48078:SF11">
    <property type="entry name" value="THREONINE DEHYDRATASE, MITOCHONDRIAL"/>
    <property type="match status" value="1"/>
</dbReference>
<protein>
    <recommendedName>
        <fullName evidence="15">Threonine dehydratase</fullName>
        <ecNumber evidence="15">4.3.1.19</ecNumber>
    </recommendedName>
    <alternativeName>
        <fullName evidence="15">Threonine deaminase</fullName>
    </alternativeName>
</protein>
<dbReference type="GO" id="GO:0006567">
    <property type="term" value="P:L-threonine catabolic process"/>
    <property type="evidence" value="ECO:0007669"/>
    <property type="project" value="TreeGrafter"/>
</dbReference>
<evidence type="ECO:0000256" key="8">
    <source>
        <dbReference type="ARBA" id="ARBA00022624"/>
    </source>
</evidence>
<dbReference type="Gene3D" id="3.40.1020.10">
    <property type="entry name" value="Biosynthetic Threonine Deaminase, Domain 3"/>
    <property type="match status" value="1"/>
</dbReference>
<comment type="cofactor">
    <cofactor evidence="2 15">
        <name>pyridoxal 5'-phosphate</name>
        <dbReference type="ChEBI" id="CHEBI:597326"/>
    </cofactor>
</comment>
<dbReference type="NCBIfam" id="TIGR01124">
    <property type="entry name" value="ilvA_2Cterm"/>
    <property type="match status" value="1"/>
</dbReference>
<evidence type="ECO:0000256" key="2">
    <source>
        <dbReference type="ARBA" id="ARBA00001933"/>
    </source>
</evidence>
<dbReference type="EC" id="4.3.1.19" evidence="15"/>
<accession>A0A9J5X442</accession>
<keyword evidence="13 15" id="KW-0456">Lyase</keyword>
<evidence type="ECO:0000256" key="9">
    <source>
        <dbReference type="ARBA" id="ARBA00022640"/>
    </source>
</evidence>
<evidence type="ECO:0000256" key="10">
    <source>
        <dbReference type="ARBA" id="ARBA00022737"/>
    </source>
</evidence>
<dbReference type="Pfam" id="PF00585">
    <property type="entry name" value="Thr_dehydrat_C"/>
    <property type="match status" value="2"/>
</dbReference>
<comment type="caution">
    <text evidence="17">The sequence shown here is derived from an EMBL/GenBank/DDBJ whole genome shotgun (WGS) entry which is preliminary data.</text>
</comment>
<evidence type="ECO:0000259" key="16">
    <source>
        <dbReference type="PROSITE" id="PS51672"/>
    </source>
</evidence>
<dbReference type="FunFam" id="3.40.1020.10:FF:000003">
    <property type="entry name" value="Threonine dehydratase"/>
    <property type="match status" value="1"/>
</dbReference>
<comment type="pathway">
    <text evidence="4 15">Amino-acid biosynthesis; L-isoleucine biosynthesis; 2-oxobutanoate from L-threonine: step 1/1.</text>
</comment>
<dbReference type="InterPro" id="IPR001926">
    <property type="entry name" value="TrpB-like_PALP"/>
</dbReference>
<dbReference type="PANTHER" id="PTHR48078">
    <property type="entry name" value="THREONINE DEHYDRATASE, MITOCHONDRIAL-RELATED"/>
    <property type="match status" value="1"/>
</dbReference>
<organism evidence="17 18">
    <name type="scientific">Solanum commersonii</name>
    <name type="common">Commerson's wild potato</name>
    <name type="synonym">Commerson's nightshade</name>
    <dbReference type="NCBI Taxonomy" id="4109"/>
    <lineage>
        <taxon>Eukaryota</taxon>
        <taxon>Viridiplantae</taxon>
        <taxon>Streptophyta</taxon>
        <taxon>Embryophyta</taxon>
        <taxon>Tracheophyta</taxon>
        <taxon>Spermatophyta</taxon>
        <taxon>Magnoliopsida</taxon>
        <taxon>eudicotyledons</taxon>
        <taxon>Gunneridae</taxon>
        <taxon>Pentapetalae</taxon>
        <taxon>asterids</taxon>
        <taxon>lamiids</taxon>
        <taxon>Solanales</taxon>
        <taxon>Solanaceae</taxon>
        <taxon>Solanoideae</taxon>
        <taxon>Solaneae</taxon>
        <taxon>Solanum</taxon>
    </lineage>
</organism>
<dbReference type="InterPro" id="IPR050147">
    <property type="entry name" value="Ser/Thr_Dehydratase"/>
</dbReference>
<evidence type="ECO:0000313" key="17">
    <source>
        <dbReference type="EMBL" id="KAG5583041.1"/>
    </source>
</evidence>
<dbReference type="OrthoDB" id="4418812at2759"/>
<dbReference type="Proteomes" id="UP000824120">
    <property type="component" value="Chromosome 10"/>
</dbReference>
<name>A0A9J5X442_SOLCO</name>
<evidence type="ECO:0000256" key="12">
    <source>
        <dbReference type="ARBA" id="ARBA00022946"/>
    </source>
</evidence>
<evidence type="ECO:0000256" key="1">
    <source>
        <dbReference type="ARBA" id="ARBA00001274"/>
    </source>
</evidence>
<dbReference type="PROSITE" id="PS00165">
    <property type="entry name" value="DEHYDRATASE_SER_THR"/>
    <property type="match status" value="1"/>
</dbReference>
<sequence>MEVLRFTTVKSLNSCVRPEFTAMSPVIVPINTVKVSGMRKSKRKAFIHAKATEILSSPATVTEPLKAEPVEAPEAPVPLLRVSPSSLQCEPGYLIPNTPVLGTGGVTGYEYLTNILSSKVYDVAYETPLQKAPKLSERLGVNVWLKREDLQPVFSFKIRGAYNMMAKLPKEQLEKGVICSSAGNHAQGVALSAQRLGCDAVIVMPVTTPDIKWKSVKRLGATVVLVGDSYDEAQAYAKELAETEGRTFIPPFDHPDVIVGQGTVGMEINRQLKDNIHAVFVPVGGGGLIAGIAAYLKRVAPDIKIIGVEPLDANALALSLQHGQRVMLDQVGGFADGVAVKVVGEETYRLCEELIDGVVLVGRDAICASIKDMFEEKRSILEPAGALALAGAEAYCKYYGLKGENVVAITSGANMNFDRLRLVTELADVGRQREAVLATFMPEDPGSFKKFAEMVGPMNITEFNVGLHAILELEGMVERMESADLQTINLTDNDLVKDHLRHLMGGRTNVHNELLCRFTFPEKPGALMKFLDAFSPRWNISLFHYRAQGDTGANVLVGIQVPQDEVVEFEGQANNLGYEYAVESLNEAYQLIMH</sequence>
<keyword evidence="14 15" id="KW-0100">Branched-chain amino acid biosynthesis</keyword>
<dbReference type="GO" id="GO:0009507">
    <property type="term" value="C:chloroplast"/>
    <property type="evidence" value="ECO:0007669"/>
    <property type="project" value="UniProtKB-SubCell"/>
</dbReference>
<dbReference type="GO" id="GO:0030170">
    <property type="term" value="F:pyridoxal phosphate binding"/>
    <property type="evidence" value="ECO:0007669"/>
    <property type="project" value="InterPro"/>
</dbReference>
<evidence type="ECO:0000256" key="5">
    <source>
        <dbReference type="ARBA" id="ARBA00010869"/>
    </source>
</evidence>
<keyword evidence="7 15" id="KW-0028">Amino-acid biosynthesis</keyword>
<proteinExistence type="inferred from homology"/>
<dbReference type="FunFam" id="3.40.50.1100:FF:000008">
    <property type="entry name" value="L-threonine dehydratase"/>
    <property type="match status" value="1"/>
</dbReference>
<dbReference type="InterPro" id="IPR001721">
    <property type="entry name" value="TD_ACT-like"/>
</dbReference>
<dbReference type="InterPro" id="IPR045865">
    <property type="entry name" value="ACT-like_dom_sf"/>
</dbReference>
<dbReference type="Gene3D" id="3.40.50.1100">
    <property type="match status" value="2"/>
</dbReference>
<evidence type="ECO:0000256" key="14">
    <source>
        <dbReference type="ARBA" id="ARBA00023304"/>
    </source>
</evidence>
<keyword evidence="8 15" id="KW-0412">Isoleucine biosynthesis</keyword>
<evidence type="ECO:0000256" key="3">
    <source>
        <dbReference type="ARBA" id="ARBA00004229"/>
    </source>
</evidence>
<dbReference type="PROSITE" id="PS51672">
    <property type="entry name" value="ACT_LIKE"/>
    <property type="match status" value="1"/>
</dbReference>
<dbReference type="InterPro" id="IPR005787">
    <property type="entry name" value="Thr_deHydtase_biosynth"/>
</dbReference>
<keyword evidence="12" id="KW-0809">Transit peptide</keyword>
<evidence type="ECO:0000313" key="18">
    <source>
        <dbReference type="Proteomes" id="UP000824120"/>
    </source>
</evidence>
<keyword evidence="6" id="KW-0150">Chloroplast</keyword>
<dbReference type="InterPro" id="IPR000634">
    <property type="entry name" value="Ser/Thr_deHydtase_PyrdxlP-BS"/>
</dbReference>